<keyword evidence="4" id="KW-1185">Reference proteome</keyword>
<evidence type="ECO:0000256" key="2">
    <source>
        <dbReference type="SAM" id="Phobius"/>
    </source>
</evidence>
<feature type="transmembrane region" description="Helical" evidence="2">
    <location>
        <begin position="93"/>
        <end position="113"/>
    </location>
</feature>
<dbReference type="EMBL" id="GG745370">
    <property type="protein sequence ID" value="KNE71238.1"/>
    <property type="molecule type" value="Genomic_DNA"/>
</dbReference>
<organism evidence="3 4">
    <name type="scientific">Allomyces macrogynus (strain ATCC 38327)</name>
    <name type="common">Allomyces javanicus var. macrogynus</name>
    <dbReference type="NCBI Taxonomy" id="578462"/>
    <lineage>
        <taxon>Eukaryota</taxon>
        <taxon>Fungi</taxon>
        <taxon>Fungi incertae sedis</taxon>
        <taxon>Blastocladiomycota</taxon>
        <taxon>Blastocladiomycetes</taxon>
        <taxon>Blastocladiales</taxon>
        <taxon>Blastocladiaceae</taxon>
        <taxon>Allomyces</taxon>
    </lineage>
</organism>
<dbReference type="VEuPathDB" id="FungiDB:AMAG_15893"/>
<evidence type="ECO:0000313" key="4">
    <source>
        <dbReference type="Proteomes" id="UP000054350"/>
    </source>
</evidence>
<keyword evidence="2" id="KW-0472">Membrane</keyword>
<reference evidence="4" key="2">
    <citation type="submission" date="2009-11" db="EMBL/GenBank/DDBJ databases">
        <title>The Genome Sequence of Allomyces macrogynus strain ATCC 38327.</title>
        <authorList>
            <consortium name="The Broad Institute Genome Sequencing Platform"/>
            <person name="Russ C."/>
            <person name="Cuomo C."/>
            <person name="Shea T."/>
            <person name="Young S.K."/>
            <person name="Zeng Q."/>
            <person name="Koehrsen M."/>
            <person name="Haas B."/>
            <person name="Borodovsky M."/>
            <person name="Guigo R."/>
            <person name="Alvarado L."/>
            <person name="Berlin A."/>
            <person name="Borenstein D."/>
            <person name="Chen Z."/>
            <person name="Engels R."/>
            <person name="Freedman E."/>
            <person name="Gellesch M."/>
            <person name="Goldberg J."/>
            <person name="Griggs A."/>
            <person name="Gujja S."/>
            <person name="Heiman D."/>
            <person name="Hepburn T."/>
            <person name="Howarth C."/>
            <person name="Jen D."/>
            <person name="Larson L."/>
            <person name="Lewis B."/>
            <person name="Mehta T."/>
            <person name="Park D."/>
            <person name="Pearson M."/>
            <person name="Roberts A."/>
            <person name="Saif S."/>
            <person name="Shenoy N."/>
            <person name="Sisk P."/>
            <person name="Stolte C."/>
            <person name="Sykes S."/>
            <person name="Walk T."/>
            <person name="White J."/>
            <person name="Yandava C."/>
            <person name="Burger G."/>
            <person name="Gray M.W."/>
            <person name="Holland P.W.H."/>
            <person name="King N."/>
            <person name="Lang F.B.F."/>
            <person name="Roger A.J."/>
            <person name="Ruiz-Trillo I."/>
            <person name="Lander E."/>
            <person name="Nusbaum C."/>
        </authorList>
    </citation>
    <scope>NUCLEOTIDE SEQUENCE [LARGE SCALE GENOMIC DNA]</scope>
    <source>
        <strain evidence="4">ATCC 38327</strain>
    </source>
</reference>
<sequence>MASPTGDTAAVRLTARDLDSWDSDIFGSPAHPLIGPTGAPGYWDRASIAAAPTSPDSLRNCTFVTINPKHDATVYYGPTCPPAPRNPFADPEFWFGLLAPFIIFGLFMTGIMISTKLMEEPEVTWGEWAWRAWRASSKWVRKRVGALWARVARKLSAARDSTGGGGESTRTCLGGQVRWIAAPAIDASAVTESEGPNEQRSQVQWWRWAAWNQNGSGYMLVDTARSEAGGTAPAALAPPKDEELDVDGAPPPYNTEARSSRFS</sequence>
<keyword evidence="2" id="KW-0812">Transmembrane</keyword>
<evidence type="ECO:0000256" key="1">
    <source>
        <dbReference type="SAM" id="MobiDB-lite"/>
    </source>
</evidence>
<evidence type="ECO:0000313" key="3">
    <source>
        <dbReference type="EMBL" id="KNE71238.1"/>
    </source>
</evidence>
<accession>A0A0L0T8U7</accession>
<gene>
    <name evidence="3" type="ORF">AMAG_15893</name>
</gene>
<dbReference type="Proteomes" id="UP000054350">
    <property type="component" value="Unassembled WGS sequence"/>
</dbReference>
<reference evidence="3 4" key="1">
    <citation type="submission" date="2009-11" db="EMBL/GenBank/DDBJ databases">
        <title>Annotation of Allomyces macrogynus ATCC 38327.</title>
        <authorList>
            <consortium name="The Broad Institute Genome Sequencing Platform"/>
            <person name="Russ C."/>
            <person name="Cuomo C."/>
            <person name="Burger G."/>
            <person name="Gray M.W."/>
            <person name="Holland P.W.H."/>
            <person name="King N."/>
            <person name="Lang F.B.F."/>
            <person name="Roger A.J."/>
            <person name="Ruiz-Trillo I."/>
            <person name="Young S.K."/>
            <person name="Zeng Q."/>
            <person name="Gargeya S."/>
            <person name="Fitzgerald M."/>
            <person name="Haas B."/>
            <person name="Abouelleil A."/>
            <person name="Alvarado L."/>
            <person name="Arachchi H.M."/>
            <person name="Berlin A."/>
            <person name="Chapman S.B."/>
            <person name="Gearin G."/>
            <person name="Goldberg J."/>
            <person name="Griggs A."/>
            <person name="Gujja S."/>
            <person name="Hansen M."/>
            <person name="Heiman D."/>
            <person name="Howarth C."/>
            <person name="Larimer J."/>
            <person name="Lui A."/>
            <person name="MacDonald P.J.P."/>
            <person name="McCowen C."/>
            <person name="Montmayeur A."/>
            <person name="Murphy C."/>
            <person name="Neiman D."/>
            <person name="Pearson M."/>
            <person name="Priest M."/>
            <person name="Roberts A."/>
            <person name="Saif S."/>
            <person name="Shea T."/>
            <person name="Sisk P."/>
            <person name="Stolte C."/>
            <person name="Sykes S."/>
            <person name="Wortman J."/>
            <person name="Nusbaum C."/>
            <person name="Birren B."/>
        </authorList>
    </citation>
    <scope>NUCLEOTIDE SEQUENCE [LARGE SCALE GENOMIC DNA]</scope>
    <source>
        <strain evidence="3 4">ATCC 38327</strain>
    </source>
</reference>
<dbReference type="AlphaFoldDB" id="A0A0L0T8U7"/>
<proteinExistence type="predicted"/>
<name>A0A0L0T8U7_ALLM3</name>
<feature type="region of interest" description="Disordered" evidence="1">
    <location>
        <begin position="228"/>
        <end position="263"/>
    </location>
</feature>
<keyword evidence="2" id="KW-1133">Transmembrane helix</keyword>
<protein>
    <submittedName>
        <fullName evidence="3">Uncharacterized protein</fullName>
    </submittedName>
</protein>